<dbReference type="InterPro" id="IPR001433">
    <property type="entry name" value="OxRdtase_FAD/NAD-bd"/>
</dbReference>
<dbReference type="PRINTS" id="PR00363">
    <property type="entry name" value="CYTOCHROMEB5"/>
</dbReference>
<organism evidence="9 10">
    <name type="scientific">Caerostris darwini</name>
    <dbReference type="NCBI Taxonomy" id="1538125"/>
    <lineage>
        <taxon>Eukaryota</taxon>
        <taxon>Metazoa</taxon>
        <taxon>Ecdysozoa</taxon>
        <taxon>Arthropoda</taxon>
        <taxon>Chelicerata</taxon>
        <taxon>Arachnida</taxon>
        <taxon>Araneae</taxon>
        <taxon>Araneomorphae</taxon>
        <taxon>Entelegynae</taxon>
        <taxon>Araneoidea</taxon>
        <taxon>Araneidae</taxon>
        <taxon>Caerostris</taxon>
    </lineage>
</organism>
<feature type="domain" description="FAD-binding FR-type" evidence="8">
    <location>
        <begin position="322"/>
        <end position="431"/>
    </location>
</feature>
<dbReference type="Gene3D" id="2.40.30.10">
    <property type="entry name" value="Translation factors"/>
    <property type="match status" value="1"/>
</dbReference>
<protein>
    <recommendedName>
        <fullName evidence="11">Cytochrome-b5 reductase</fullName>
    </recommendedName>
</protein>
<proteinExistence type="inferred from homology"/>
<dbReference type="PROSITE" id="PS51384">
    <property type="entry name" value="FAD_FR"/>
    <property type="match status" value="1"/>
</dbReference>
<dbReference type="Pfam" id="PF00970">
    <property type="entry name" value="FAD_binding_6"/>
    <property type="match status" value="1"/>
</dbReference>
<evidence type="ECO:0000256" key="4">
    <source>
        <dbReference type="ARBA" id="ARBA00023002"/>
    </source>
</evidence>
<dbReference type="GO" id="GO:0020037">
    <property type="term" value="F:heme binding"/>
    <property type="evidence" value="ECO:0007669"/>
    <property type="project" value="InterPro"/>
</dbReference>
<gene>
    <name evidence="9" type="primary">Cyb5r4</name>
    <name evidence="9" type="ORF">CDAR_420501</name>
</gene>
<evidence type="ECO:0000256" key="3">
    <source>
        <dbReference type="ARBA" id="ARBA00022723"/>
    </source>
</evidence>
<evidence type="ECO:0000259" key="8">
    <source>
        <dbReference type="PROSITE" id="PS51384"/>
    </source>
</evidence>
<dbReference type="CDD" id="cd06183">
    <property type="entry name" value="cyt_b5_reduct_like"/>
    <property type="match status" value="1"/>
</dbReference>
<dbReference type="PRINTS" id="PR00406">
    <property type="entry name" value="CYTB5RDTASE"/>
</dbReference>
<reference evidence="9 10" key="1">
    <citation type="submission" date="2021-06" db="EMBL/GenBank/DDBJ databases">
        <title>Caerostris darwini draft genome.</title>
        <authorList>
            <person name="Kono N."/>
            <person name="Arakawa K."/>
        </authorList>
    </citation>
    <scope>NUCLEOTIDE SEQUENCE [LARGE SCALE GENOMIC DNA]</scope>
</reference>
<dbReference type="SUPFAM" id="SSF63380">
    <property type="entry name" value="Riboflavin synthase domain-like"/>
    <property type="match status" value="1"/>
</dbReference>
<keyword evidence="10" id="KW-1185">Reference proteome</keyword>
<dbReference type="InterPro" id="IPR017927">
    <property type="entry name" value="FAD-bd_FR_type"/>
</dbReference>
<dbReference type="EMBL" id="BPLQ01006847">
    <property type="protein sequence ID" value="GIY25763.1"/>
    <property type="molecule type" value="Genomic_DNA"/>
</dbReference>
<dbReference type="PANTHER" id="PTHR46237">
    <property type="entry name" value="CYTOCHROME B5 REDUCTASE 4 FAMILY MEMBER"/>
    <property type="match status" value="1"/>
</dbReference>
<name>A0AAV4RTW1_9ARAC</name>
<evidence type="ECO:0008006" key="11">
    <source>
        <dbReference type="Google" id="ProtNLM"/>
    </source>
</evidence>
<dbReference type="FunFam" id="3.40.50.80:FF:000021">
    <property type="entry name" value="Cytochrome b5 reductase 4"/>
    <property type="match status" value="1"/>
</dbReference>
<evidence type="ECO:0000256" key="5">
    <source>
        <dbReference type="ARBA" id="ARBA00023004"/>
    </source>
</evidence>
<comment type="caution">
    <text evidence="9">The sequence shown here is derived from an EMBL/GenBank/DDBJ whole genome shotgun (WGS) entry which is preliminary data.</text>
</comment>
<evidence type="ECO:0000256" key="2">
    <source>
        <dbReference type="ARBA" id="ARBA00022617"/>
    </source>
</evidence>
<comment type="similarity">
    <text evidence="1">Belongs to the flavoprotein pyridine nucleotide cytochrome reductase family.</text>
</comment>
<feature type="region of interest" description="Disordered" evidence="6">
    <location>
        <begin position="1"/>
        <end position="21"/>
    </location>
</feature>
<evidence type="ECO:0000259" key="7">
    <source>
        <dbReference type="PROSITE" id="PS50255"/>
    </source>
</evidence>
<keyword evidence="5" id="KW-0408">Iron</keyword>
<dbReference type="GO" id="GO:0046872">
    <property type="term" value="F:metal ion binding"/>
    <property type="evidence" value="ECO:0007669"/>
    <property type="project" value="UniProtKB-KW"/>
</dbReference>
<keyword evidence="3" id="KW-0479">Metal-binding</keyword>
<dbReference type="InterPro" id="IPR008333">
    <property type="entry name" value="Cbr1-like_FAD-bd_dom"/>
</dbReference>
<keyword evidence="4" id="KW-0560">Oxidoreductase</keyword>
<dbReference type="Gene3D" id="3.40.50.80">
    <property type="entry name" value="Nucleotide-binding domain of ferredoxin-NADP reductase (FNR) module"/>
    <property type="match status" value="1"/>
</dbReference>
<evidence type="ECO:0000256" key="6">
    <source>
        <dbReference type="SAM" id="MobiDB-lite"/>
    </source>
</evidence>
<dbReference type="Proteomes" id="UP001054837">
    <property type="component" value="Unassembled WGS sequence"/>
</dbReference>
<dbReference type="Gene3D" id="3.10.120.10">
    <property type="entry name" value="Cytochrome b5-like heme/steroid binding domain"/>
    <property type="match status" value="1"/>
</dbReference>
<dbReference type="PANTHER" id="PTHR46237:SF1">
    <property type="entry name" value="CYTOCHROME B5 REDUCTASE 4"/>
    <property type="match status" value="1"/>
</dbReference>
<dbReference type="InterPro" id="IPR036400">
    <property type="entry name" value="Cyt_B5-like_heme/steroid_sf"/>
</dbReference>
<evidence type="ECO:0000256" key="1">
    <source>
        <dbReference type="ARBA" id="ARBA00006105"/>
    </source>
</evidence>
<dbReference type="AlphaFoldDB" id="A0AAV4RTW1"/>
<dbReference type="SUPFAM" id="SSF55856">
    <property type="entry name" value="Cytochrome b5-like heme/steroid binding domain"/>
    <property type="match status" value="1"/>
</dbReference>
<keyword evidence="2" id="KW-0349">Heme</keyword>
<dbReference type="Pfam" id="PF00175">
    <property type="entry name" value="NAD_binding_1"/>
    <property type="match status" value="1"/>
</dbReference>
<dbReference type="PROSITE" id="PS00191">
    <property type="entry name" value="CYTOCHROME_B5_1"/>
    <property type="match status" value="1"/>
</dbReference>
<evidence type="ECO:0000313" key="9">
    <source>
        <dbReference type="EMBL" id="GIY25763.1"/>
    </source>
</evidence>
<dbReference type="InterPro" id="IPR001199">
    <property type="entry name" value="Cyt_B5-like_heme/steroid-bd"/>
</dbReference>
<feature type="domain" description="Cytochrome b5 heme-binding" evidence="7">
    <location>
        <begin position="50"/>
        <end position="126"/>
    </location>
</feature>
<dbReference type="GO" id="GO:0006801">
    <property type="term" value="P:superoxide metabolic process"/>
    <property type="evidence" value="ECO:0007669"/>
    <property type="project" value="TreeGrafter"/>
</dbReference>
<dbReference type="InterPro" id="IPR018506">
    <property type="entry name" value="Cyt_B5_heme-BS"/>
</dbReference>
<dbReference type="SUPFAM" id="SSF52343">
    <property type="entry name" value="Ferredoxin reductase-like, C-terminal NADP-linked domain"/>
    <property type="match status" value="1"/>
</dbReference>
<accession>A0AAV4RTW1</accession>
<dbReference type="InterPro" id="IPR039261">
    <property type="entry name" value="FNR_nucleotide-bd"/>
</dbReference>
<dbReference type="Pfam" id="PF00173">
    <property type="entry name" value="Cyt-b5"/>
    <property type="match status" value="1"/>
</dbReference>
<dbReference type="GO" id="GO:0004128">
    <property type="term" value="F:cytochrome-b5 reductase activity, acting on NAD(P)H"/>
    <property type="evidence" value="ECO:0007669"/>
    <property type="project" value="TreeGrafter"/>
</dbReference>
<dbReference type="InterPro" id="IPR017938">
    <property type="entry name" value="Riboflavin_synthase-like_b-brl"/>
</dbReference>
<dbReference type="PROSITE" id="PS50255">
    <property type="entry name" value="CYTOCHROME_B5_2"/>
    <property type="match status" value="1"/>
</dbReference>
<sequence length="568" mass="64572">MASALNVPVSSSADSPAGRNKVALKPGRSLMDWIRYTHSRNDLAGTRGCLSEISLRELAKHNTKKDAWIALRGNVYNITHYMEYHPGGEDELMRGAGKDATDLFNQVHRWVNAESMLKKCFVGVLKKTWSLDVPKFPPLKHIKRDKHKKVVTVLNSAKKDPLDVSDSTSKDIMAVSENACIETLIDEVDIQRTTAGKSEWPVSSFPISNSSDVSIKFYENEDSMKIVIYCSNLKHQGVITDLVGKKMFINTNDSPSHILNIEFPVNYKENYEVEIKNSSLEIFLKRRSNYEKVCEEKVDIKSSPLIESRRISWNFCNHTDDLIFWSCRLMQKIPVNHNTFLFTFLLPPGTKMWVPIGRHVYIKSVIEGFEIIRSYTPVISSFDDKADETDGNKIVLMIKIYPRGVLTPVINQCKIGECMWVSNYAGSFLESVLTICDSVVLLAAGTGITPMIKLINWFMTAKDKKRSILLLSFNKTEEDIIWRKELQACEVDYKEFQIKHILSEPSEMWSGFSGKINNDILSQLLPVKVPELIRKIFVCGPSAFTETAFRCLEQVGYNQDDVYLFTGS</sequence>
<dbReference type="FunFam" id="3.10.120.10:FF:000001">
    <property type="entry name" value="Cytochrome b5 reductase 4"/>
    <property type="match status" value="1"/>
</dbReference>
<dbReference type="GO" id="GO:0005783">
    <property type="term" value="C:endoplasmic reticulum"/>
    <property type="evidence" value="ECO:0007669"/>
    <property type="project" value="TreeGrafter"/>
</dbReference>
<dbReference type="SMART" id="SM01117">
    <property type="entry name" value="Cyt-b5"/>
    <property type="match status" value="1"/>
</dbReference>
<dbReference type="InterPro" id="IPR051872">
    <property type="entry name" value="Cytochrome_b5/Flavoprotein_Rdt"/>
</dbReference>
<evidence type="ECO:0000313" key="10">
    <source>
        <dbReference type="Proteomes" id="UP001054837"/>
    </source>
</evidence>